<keyword evidence="1" id="KW-0802">TPR repeat</keyword>
<dbReference type="SUPFAM" id="SSF52540">
    <property type="entry name" value="P-loop containing nucleoside triphosphate hydrolases"/>
    <property type="match status" value="2"/>
</dbReference>
<name>A0A8E1QXT5_9BACT</name>
<dbReference type="FunFam" id="3.40.50.300:FF:001498">
    <property type="entry name" value="ATP-dependent DNA helicase"/>
    <property type="match status" value="1"/>
</dbReference>
<keyword evidence="6" id="KW-1185">Reference proteome</keyword>
<dbReference type="Gene3D" id="2.30.30.940">
    <property type="match status" value="1"/>
</dbReference>
<gene>
    <name evidence="5" type="ORF">ACU52_07535</name>
</gene>
<keyword evidence="2" id="KW-0175">Coiled coil</keyword>
<keyword evidence="3" id="KW-0812">Transmembrane</keyword>
<dbReference type="GO" id="GO:0000723">
    <property type="term" value="P:telomere maintenance"/>
    <property type="evidence" value="ECO:0007669"/>
    <property type="project" value="InterPro"/>
</dbReference>
<dbReference type="RefSeq" id="WP_053398343.1">
    <property type="nucleotide sequence ID" value="NZ_JBGKLN010000006.1"/>
</dbReference>
<reference evidence="5 6" key="1">
    <citation type="submission" date="2015-06" db="EMBL/GenBank/DDBJ databases">
        <title>Prevotella sp. 109, sp. nov., a novel member of the family Prevotellaceae isolated from human faeces.</title>
        <authorList>
            <person name="Shkoporov A.N."/>
            <person name="Chaplin A.V."/>
            <person name="Kafarskaia L.I."/>
            <person name="Efimov B.A."/>
        </authorList>
    </citation>
    <scope>NUCLEOTIDE SEQUENCE [LARGE SCALE GENOMIC DNA]</scope>
    <source>
        <strain evidence="5 6">109</strain>
    </source>
</reference>
<protein>
    <submittedName>
        <fullName evidence="5">Tetratricopeptide repeat domain protein</fullName>
    </submittedName>
</protein>
<dbReference type="InterPro" id="IPR010285">
    <property type="entry name" value="DNA_helicase_pif1-like_DEAD"/>
</dbReference>
<evidence type="ECO:0000259" key="4">
    <source>
        <dbReference type="Pfam" id="PF05970"/>
    </source>
</evidence>
<dbReference type="InterPro" id="IPR019734">
    <property type="entry name" value="TPR_rpt"/>
</dbReference>
<dbReference type="AlphaFoldDB" id="A0A8E1QXT5"/>
<comment type="caution">
    <text evidence="5">The sequence shown here is derived from an EMBL/GenBank/DDBJ whole genome shotgun (WGS) entry which is preliminary data.</text>
</comment>
<accession>A0A8E1QXT5</accession>
<dbReference type="Gene3D" id="3.40.50.300">
    <property type="entry name" value="P-loop containing nucleotide triphosphate hydrolases"/>
    <property type="match status" value="2"/>
</dbReference>
<proteinExistence type="predicted"/>
<evidence type="ECO:0000313" key="6">
    <source>
        <dbReference type="Proteomes" id="UP000036951"/>
    </source>
</evidence>
<dbReference type="Pfam" id="PF05970">
    <property type="entry name" value="PIF1"/>
    <property type="match status" value="1"/>
</dbReference>
<dbReference type="InterPro" id="IPR011990">
    <property type="entry name" value="TPR-like_helical_dom_sf"/>
</dbReference>
<dbReference type="Gene3D" id="1.25.40.10">
    <property type="entry name" value="Tetratricopeptide repeat domain"/>
    <property type="match status" value="1"/>
</dbReference>
<feature type="repeat" description="TPR" evidence="1">
    <location>
        <begin position="536"/>
        <end position="569"/>
    </location>
</feature>
<sequence length="585" mass="67741">MRSSTLEPNSQIDQSNKEFQEALQILKFTRRSLFLTGKAGTGKSTFLRYVKSNIKKKIVVLAPTGISAINVGGATLHSFFKLPFHPILPNDTQYSVRHLRNTLKYNGEKCKLLREVELIIIDEISMVRADIIDFIDKVLRVYSRNMREPFGGKQLLLVGDIFQLEPVVKEDERKLLQPFYPTSFFFDAKIFKEIKLICIELNKIYRQKDSQFINILDKIRLGDVNDYDLKILNSRYKEENHEFKSEKLVITLSTRRDTVDYINENKLKELKGSSTIFNGKIGGEFPENSLPTLTKLEIKPGAQVIFIKNDINKRWVNGTLGIVETIDVEKGLIYIITEDGNEYEVSRERWSNMKYRFNNKEQKIEEEEIGYFIQFPIRLAWAITIHKSQGLTFNKVIIDLTGGVFAGGQTYVALSRCTSLNGITLKSPIRHENIFVRKEILQFAQNYNNSTLIKKALSESAADKEYYEAAKAFDNGDYENFLKCFFKAIHSRYDIEKPSAKRLIRKKLNKINTLKDEIKCLEEKLNKQEAFLKRLAAEYTILGKECENEKMYEAAIANYNKALELYPDAQEPSKRINLLTKRKQK</sequence>
<dbReference type="CDD" id="cd18809">
    <property type="entry name" value="SF1_C_RecD"/>
    <property type="match status" value="1"/>
</dbReference>
<dbReference type="Proteomes" id="UP000036951">
    <property type="component" value="Unassembled WGS sequence"/>
</dbReference>
<dbReference type="PANTHER" id="PTHR47642:SF5">
    <property type="entry name" value="ATP-DEPENDENT DNA HELICASE"/>
    <property type="match status" value="1"/>
</dbReference>
<dbReference type="PROSITE" id="PS50005">
    <property type="entry name" value="TPR"/>
    <property type="match status" value="1"/>
</dbReference>
<feature type="transmembrane region" description="Helical" evidence="3">
    <location>
        <begin position="58"/>
        <end position="80"/>
    </location>
</feature>
<dbReference type="GO" id="GO:0003678">
    <property type="term" value="F:DNA helicase activity"/>
    <property type="evidence" value="ECO:0007669"/>
    <property type="project" value="InterPro"/>
</dbReference>
<feature type="domain" description="DNA helicase Pif1-like DEAD-box helicase" evidence="4">
    <location>
        <begin position="26"/>
        <end position="227"/>
    </location>
</feature>
<feature type="coiled-coil region" evidence="2">
    <location>
        <begin position="504"/>
        <end position="538"/>
    </location>
</feature>
<evidence type="ECO:0000256" key="1">
    <source>
        <dbReference type="PROSITE-ProRule" id="PRU00339"/>
    </source>
</evidence>
<keyword evidence="3" id="KW-0472">Membrane</keyword>
<evidence type="ECO:0000256" key="2">
    <source>
        <dbReference type="SAM" id="Coils"/>
    </source>
</evidence>
<dbReference type="InterPro" id="IPR027417">
    <property type="entry name" value="P-loop_NTPase"/>
</dbReference>
<dbReference type="GO" id="GO:0006281">
    <property type="term" value="P:DNA repair"/>
    <property type="evidence" value="ECO:0007669"/>
    <property type="project" value="InterPro"/>
</dbReference>
<dbReference type="PANTHER" id="PTHR47642">
    <property type="entry name" value="ATP-DEPENDENT DNA HELICASE"/>
    <property type="match status" value="1"/>
</dbReference>
<dbReference type="EMBL" id="LFQU01000012">
    <property type="protein sequence ID" value="KOO68522.1"/>
    <property type="molecule type" value="Genomic_DNA"/>
</dbReference>
<evidence type="ECO:0000256" key="3">
    <source>
        <dbReference type="SAM" id="Phobius"/>
    </source>
</evidence>
<dbReference type="InterPro" id="IPR051055">
    <property type="entry name" value="PIF1_helicase"/>
</dbReference>
<organism evidence="5 6">
    <name type="scientific">Xylanibacter rarus</name>
    <dbReference type="NCBI Taxonomy" id="1676614"/>
    <lineage>
        <taxon>Bacteria</taxon>
        <taxon>Pseudomonadati</taxon>
        <taxon>Bacteroidota</taxon>
        <taxon>Bacteroidia</taxon>
        <taxon>Bacteroidales</taxon>
        <taxon>Prevotellaceae</taxon>
        <taxon>Xylanibacter</taxon>
    </lineage>
</organism>
<keyword evidence="3" id="KW-1133">Transmembrane helix</keyword>
<evidence type="ECO:0000313" key="5">
    <source>
        <dbReference type="EMBL" id="KOO68522.1"/>
    </source>
</evidence>